<organism evidence="4 5">
    <name type="scientific">Echeneis naucrates</name>
    <name type="common">Live sharksucker</name>
    <dbReference type="NCBI Taxonomy" id="173247"/>
    <lineage>
        <taxon>Eukaryota</taxon>
        <taxon>Metazoa</taxon>
        <taxon>Chordata</taxon>
        <taxon>Craniata</taxon>
        <taxon>Vertebrata</taxon>
        <taxon>Euteleostomi</taxon>
        <taxon>Actinopterygii</taxon>
        <taxon>Neopterygii</taxon>
        <taxon>Teleostei</taxon>
        <taxon>Neoteleostei</taxon>
        <taxon>Acanthomorphata</taxon>
        <taxon>Carangaria</taxon>
        <taxon>Carangiformes</taxon>
        <taxon>Echeneidae</taxon>
        <taxon>Echeneis</taxon>
    </lineage>
</organism>
<dbReference type="PIRSF" id="PIRSF036893">
    <property type="entry name" value="Lipocalin_ApoD"/>
    <property type="match status" value="1"/>
</dbReference>
<comment type="similarity">
    <text evidence="1 2">Belongs to the calycin superfamily. Lipocalin family.</text>
</comment>
<keyword evidence="5" id="KW-1185">Reference proteome</keyword>
<dbReference type="PANTHER" id="PTHR10612:SF58">
    <property type="entry name" value="APOLIPOPROTEIN D"/>
    <property type="match status" value="1"/>
</dbReference>
<reference evidence="4" key="3">
    <citation type="submission" date="2025-09" db="UniProtKB">
        <authorList>
            <consortium name="Ensembl"/>
        </authorList>
    </citation>
    <scope>IDENTIFICATION</scope>
</reference>
<name>A0A665X4P8_ECHNA</name>
<dbReference type="Proteomes" id="UP000472264">
    <property type="component" value="Chromosome 17"/>
</dbReference>
<sequence>FSFRVVGHKESDCLLSVPTVNAQSVMPGRCPRPAVQGNFNAARYLGTWYDIQRLPQAFQKGECSSATYSCFISTVYVILMAKYQINILNNLLSICFSADGNNNSISGPAKAKNPSEPAKLLPTLPEETLEELRSALSSTGVSVDKLLSTNQDVAYCSAMHQ</sequence>
<dbReference type="PANTHER" id="PTHR10612">
    <property type="entry name" value="APOLIPOPROTEIN D"/>
    <property type="match status" value="1"/>
</dbReference>
<evidence type="ECO:0000256" key="1">
    <source>
        <dbReference type="ARBA" id="ARBA00006889"/>
    </source>
</evidence>
<protein>
    <recommendedName>
        <fullName evidence="3">Lipocalin/cytosolic fatty-acid binding domain-containing protein</fullName>
    </recommendedName>
</protein>
<evidence type="ECO:0000313" key="5">
    <source>
        <dbReference type="Proteomes" id="UP000472264"/>
    </source>
</evidence>
<evidence type="ECO:0000259" key="3">
    <source>
        <dbReference type="Pfam" id="PF08212"/>
    </source>
</evidence>
<dbReference type="Gene3D" id="2.40.128.20">
    <property type="match status" value="1"/>
</dbReference>
<dbReference type="Pfam" id="PF08212">
    <property type="entry name" value="Lipocalin_2"/>
    <property type="match status" value="1"/>
</dbReference>
<dbReference type="GO" id="GO:0005737">
    <property type="term" value="C:cytoplasm"/>
    <property type="evidence" value="ECO:0007669"/>
    <property type="project" value="TreeGrafter"/>
</dbReference>
<proteinExistence type="inferred from homology"/>
<dbReference type="GO" id="GO:0000302">
    <property type="term" value="P:response to reactive oxygen species"/>
    <property type="evidence" value="ECO:0007669"/>
    <property type="project" value="TreeGrafter"/>
</dbReference>
<dbReference type="GO" id="GO:0006629">
    <property type="term" value="P:lipid metabolic process"/>
    <property type="evidence" value="ECO:0007669"/>
    <property type="project" value="TreeGrafter"/>
</dbReference>
<accession>A0A665X4P8</accession>
<dbReference type="AlphaFoldDB" id="A0A665X4P8"/>
<evidence type="ECO:0000313" key="4">
    <source>
        <dbReference type="Ensembl" id="ENSENLP00000051270.1"/>
    </source>
</evidence>
<reference evidence="4" key="1">
    <citation type="submission" date="2021-04" db="EMBL/GenBank/DDBJ databases">
        <authorList>
            <consortium name="Wellcome Sanger Institute Data Sharing"/>
        </authorList>
    </citation>
    <scope>NUCLEOTIDE SEQUENCE [LARGE SCALE GENOMIC DNA]</scope>
</reference>
<dbReference type="InterPro" id="IPR022271">
    <property type="entry name" value="Lipocalin_ApoD"/>
</dbReference>
<dbReference type="InterPro" id="IPR012674">
    <property type="entry name" value="Calycin"/>
</dbReference>
<dbReference type="Ensembl" id="ENSENLT00000052516.1">
    <property type="protein sequence ID" value="ENSENLP00000051270.1"/>
    <property type="gene ID" value="ENSENLG00000021511.1"/>
</dbReference>
<reference evidence="4" key="2">
    <citation type="submission" date="2025-08" db="UniProtKB">
        <authorList>
            <consortium name="Ensembl"/>
        </authorList>
    </citation>
    <scope>IDENTIFICATION</scope>
</reference>
<dbReference type="InterPro" id="IPR000566">
    <property type="entry name" value="Lipocln_cytosolic_FA-bd_dom"/>
</dbReference>
<dbReference type="InParanoid" id="A0A665X4P8"/>
<dbReference type="SUPFAM" id="SSF50814">
    <property type="entry name" value="Lipocalins"/>
    <property type="match status" value="1"/>
</dbReference>
<feature type="domain" description="Lipocalin/cytosolic fatty-acid binding" evidence="3">
    <location>
        <begin position="40"/>
        <end position="120"/>
    </location>
</feature>
<evidence type="ECO:0000256" key="2">
    <source>
        <dbReference type="PIRNR" id="PIRNR036893"/>
    </source>
</evidence>